<keyword evidence="13 33" id="KW-0808">Transferase</keyword>
<evidence type="ECO:0000256" key="18">
    <source>
        <dbReference type="ARBA" id="ARBA00022984"/>
    </source>
</evidence>
<keyword evidence="22" id="KW-0511">Multifunctional enzyme</keyword>
<keyword evidence="15" id="KW-0378">Hydrolase</keyword>
<dbReference type="AlphaFoldDB" id="L0DZT1"/>
<comment type="similarity">
    <text evidence="4">In the C-terminal section; belongs to the transpeptidase family.</text>
</comment>
<evidence type="ECO:0000256" key="12">
    <source>
        <dbReference type="ARBA" id="ARBA00022676"/>
    </source>
</evidence>
<keyword evidence="18" id="KW-0573">Peptidoglycan synthesis</keyword>
<dbReference type="GO" id="GO:0046677">
    <property type="term" value="P:response to antibiotic"/>
    <property type="evidence" value="ECO:0007669"/>
    <property type="project" value="UniProtKB-KW"/>
</dbReference>
<evidence type="ECO:0000256" key="22">
    <source>
        <dbReference type="ARBA" id="ARBA00023268"/>
    </source>
</evidence>
<dbReference type="SUPFAM" id="SSF53955">
    <property type="entry name" value="Lysozyme-like"/>
    <property type="match status" value="1"/>
</dbReference>
<dbReference type="InterPro" id="IPR031376">
    <property type="entry name" value="PCB_OB"/>
</dbReference>
<evidence type="ECO:0000256" key="4">
    <source>
        <dbReference type="ARBA" id="ARBA00007090"/>
    </source>
</evidence>
<dbReference type="GO" id="GO:0008955">
    <property type="term" value="F:peptidoglycan glycosyltransferase activity"/>
    <property type="evidence" value="ECO:0007669"/>
    <property type="project" value="UniProtKB-EC"/>
</dbReference>
<evidence type="ECO:0000256" key="6">
    <source>
        <dbReference type="ARBA" id="ARBA00012448"/>
    </source>
</evidence>
<evidence type="ECO:0000256" key="19">
    <source>
        <dbReference type="ARBA" id="ARBA00022989"/>
    </source>
</evidence>
<evidence type="ECO:0000256" key="28">
    <source>
        <dbReference type="SAM" id="MobiDB-lite"/>
    </source>
</evidence>
<keyword evidence="9" id="KW-0997">Cell inner membrane</keyword>
<evidence type="ECO:0000256" key="27">
    <source>
        <dbReference type="ARBA" id="ARBA00060592"/>
    </source>
</evidence>
<dbReference type="GO" id="GO:0009252">
    <property type="term" value="P:peptidoglycan biosynthetic process"/>
    <property type="evidence" value="ECO:0007669"/>
    <property type="project" value="UniProtKB-UniPathway"/>
</dbReference>
<evidence type="ECO:0000313" key="34">
    <source>
        <dbReference type="Proteomes" id="UP000010809"/>
    </source>
</evidence>
<comment type="similarity">
    <text evidence="5">In the N-terminal section; belongs to the glycosyltransferase 51 family.</text>
</comment>
<dbReference type="GO" id="GO:0071555">
    <property type="term" value="P:cell wall organization"/>
    <property type="evidence" value="ECO:0007669"/>
    <property type="project" value="UniProtKB-KW"/>
</dbReference>
<feature type="domain" description="Glycosyl transferase family 51" evidence="31">
    <location>
        <begin position="59"/>
        <end position="233"/>
    </location>
</feature>
<evidence type="ECO:0000256" key="9">
    <source>
        <dbReference type="ARBA" id="ARBA00022519"/>
    </source>
</evidence>
<dbReference type="RefSeq" id="WP_015260207.1">
    <property type="nucleotide sequence ID" value="NC_019902.2"/>
</dbReference>
<evidence type="ECO:0000256" key="20">
    <source>
        <dbReference type="ARBA" id="ARBA00023136"/>
    </source>
</evidence>
<keyword evidence="21" id="KW-0046">Antibiotic resistance</keyword>
<feature type="chain" id="PRO_5003940566" description="Penicillin-binding protein 1A" evidence="29">
    <location>
        <begin position="22"/>
        <end position="802"/>
    </location>
</feature>
<evidence type="ECO:0000259" key="32">
    <source>
        <dbReference type="Pfam" id="PF17092"/>
    </source>
</evidence>
<evidence type="ECO:0000256" key="26">
    <source>
        <dbReference type="ARBA" id="ARBA00049902"/>
    </source>
</evidence>
<evidence type="ECO:0000256" key="14">
    <source>
        <dbReference type="ARBA" id="ARBA00022692"/>
    </source>
</evidence>
<dbReference type="OrthoDB" id="9766909at2"/>
<feature type="region of interest" description="Disordered" evidence="28">
    <location>
        <begin position="772"/>
        <end position="802"/>
    </location>
</feature>
<dbReference type="Gene3D" id="3.40.710.10">
    <property type="entry name" value="DD-peptidase/beta-lactamase superfamily"/>
    <property type="match status" value="2"/>
</dbReference>
<dbReference type="GO" id="GO:0006508">
    <property type="term" value="P:proteolysis"/>
    <property type="evidence" value="ECO:0007669"/>
    <property type="project" value="UniProtKB-KW"/>
</dbReference>
<sequence>MPVVIRVILALLALAIGGASAAAAALFGLYLYYAPTLPAVDSLREVRLQTPLRIYTDDGTLLGEFAEQRREPVPIEDMPERLLQAFVAAEDERFHRHHGVDPVGLLRAGINLFSTGERTQGGSTITMQLARNFFLTRERTYERKIREIFLAVQIERELSKEQILELYLNKIYLGQRAYGVAAAARVYFDRPLEELELDQIAILAGLPKAPSTTNPVTSPERATIRRNYVLRRMLDLELITPEEHAAAHARPVLSQRHVTAVEVDAHWVAETARQVVVNLWGDEAYTRGLKVYTTIDPEAQEAANRALREGLVAYDRRHGYRGPEMRLDETVTADAGARMETLRGLGVSGRRLVPAIVLQADGQGLEVDALGRGTIRLGRDALSWAIRQQGRVSDRFRRGDVIRIERTGDDGWRLSQRPEVSGALVAQAPQDGAILALAGGFDFFENRFDRALQAERQPGSAFKPIIYALALQQGMPPTSTLVDAPLVLSDPALGAEWRPENYSRSFRGPTPMREALASSRNLASIRLLNSLGVNGVHDDLVRFGLDLEQHPRNLSMALGTGTLTPVELNNAYALFANGGKLTTPWLIGRIEDGDGSLLYQAATPRTCPEPCAQPAGQNLELATSHGALRFAEPVPMLDPGVAWQMSEMLKGVIRSGTGRRAQELGRADLGGKTGTTNSYRDAWFAGFNADIVGTAWIGFDDNRELGSGESGGRAALPIWMGFMEQALAGRPEAPVSRPDDLVEVVLLPETGQRARDDDPRGQREWLLPAQIPEHGTWAPDPAEPATEDGTAPTIGAQPEFIF</sequence>
<evidence type="ECO:0000256" key="21">
    <source>
        <dbReference type="ARBA" id="ARBA00023251"/>
    </source>
</evidence>
<dbReference type="SUPFAM" id="SSF56601">
    <property type="entry name" value="beta-lactamase/transpeptidase-like"/>
    <property type="match status" value="1"/>
</dbReference>
<comment type="catalytic activity">
    <reaction evidence="24">
        <text>Preferential cleavage: (Ac)2-L-Lys-D-Ala-|-D-Ala. Also transpeptidation of peptidyl-alanyl moieties that are N-acyl substituents of D-alanine.</text>
        <dbReference type="EC" id="3.4.16.4"/>
    </reaction>
</comment>
<protein>
    <recommendedName>
        <fullName evidence="7">Penicillin-binding protein 1A</fullName>
        <ecNumber evidence="25">2.4.99.28</ecNumber>
        <ecNumber evidence="6">3.4.16.4</ecNumber>
    </recommendedName>
</protein>
<evidence type="ECO:0000256" key="25">
    <source>
        <dbReference type="ARBA" id="ARBA00044770"/>
    </source>
</evidence>
<evidence type="ECO:0000256" key="17">
    <source>
        <dbReference type="ARBA" id="ARBA00022968"/>
    </source>
</evidence>
<dbReference type="GO" id="GO:0030288">
    <property type="term" value="C:outer membrane-bounded periplasmic space"/>
    <property type="evidence" value="ECO:0007669"/>
    <property type="project" value="TreeGrafter"/>
</dbReference>
<evidence type="ECO:0000259" key="30">
    <source>
        <dbReference type="Pfam" id="PF00905"/>
    </source>
</evidence>
<dbReference type="PANTHER" id="PTHR32282">
    <property type="entry name" value="BINDING PROTEIN TRANSPEPTIDASE, PUTATIVE-RELATED"/>
    <property type="match status" value="1"/>
</dbReference>
<dbReference type="InterPro" id="IPR050396">
    <property type="entry name" value="Glycosyltr_51/Transpeptidase"/>
</dbReference>
<dbReference type="KEGG" id="tni:TVNIR_3474"/>
<proteinExistence type="inferred from homology"/>
<dbReference type="GO" id="GO:0008360">
    <property type="term" value="P:regulation of cell shape"/>
    <property type="evidence" value="ECO:0007669"/>
    <property type="project" value="UniProtKB-KW"/>
</dbReference>
<evidence type="ECO:0000256" key="10">
    <source>
        <dbReference type="ARBA" id="ARBA00022645"/>
    </source>
</evidence>
<keyword evidence="12 33" id="KW-0328">Glycosyltransferase</keyword>
<dbReference type="InterPro" id="IPR036950">
    <property type="entry name" value="PBP_transglycosylase"/>
</dbReference>
<dbReference type="eggNOG" id="COG5009">
    <property type="taxonomic scope" value="Bacteria"/>
</dbReference>
<keyword evidence="16" id="KW-0133">Cell shape</keyword>
<dbReference type="Pfam" id="PF00912">
    <property type="entry name" value="Transgly"/>
    <property type="match status" value="1"/>
</dbReference>
<evidence type="ECO:0000256" key="23">
    <source>
        <dbReference type="ARBA" id="ARBA00023316"/>
    </source>
</evidence>
<feature type="domain" description="Penicillin-binding protein transpeptidase" evidence="30">
    <location>
        <begin position="422"/>
        <end position="688"/>
    </location>
</feature>
<comment type="function">
    <text evidence="1">Cell wall formation. Synthesis of cross-linked peptidoglycan from the lipid intermediates. The enzyme has a penicillin-insensitive transglycosylase N-terminal domain (formation of linear glycan strands) and a penicillin-sensitive transpeptidase C-terminal domain (cross-linking of the peptide subunits).</text>
</comment>
<dbReference type="InterPro" id="IPR023346">
    <property type="entry name" value="Lysozyme-like_dom_sf"/>
</dbReference>
<evidence type="ECO:0000256" key="2">
    <source>
        <dbReference type="ARBA" id="ARBA00004249"/>
    </source>
</evidence>
<evidence type="ECO:0000259" key="31">
    <source>
        <dbReference type="Pfam" id="PF00912"/>
    </source>
</evidence>
<accession>L0DZT1</accession>
<dbReference type="GO" id="GO:0009002">
    <property type="term" value="F:serine-type D-Ala-D-Ala carboxypeptidase activity"/>
    <property type="evidence" value="ECO:0007669"/>
    <property type="project" value="UniProtKB-EC"/>
</dbReference>
<dbReference type="GO" id="GO:0008658">
    <property type="term" value="F:penicillin binding"/>
    <property type="evidence" value="ECO:0007669"/>
    <property type="project" value="InterPro"/>
</dbReference>
<keyword evidence="23" id="KW-0961">Cell wall biogenesis/degradation</keyword>
<comment type="pathway">
    <text evidence="3">Cell wall biogenesis; peptidoglycan biosynthesis.</text>
</comment>
<keyword evidence="34" id="KW-1185">Reference proteome</keyword>
<evidence type="ECO:0000256" key="7">
    <source>
        <dbReference type="ARBA" id="ARBA00018638"/>
    </source>
</evidence>
<dbReference type="InterPro" id="IPR001460">
    <property type="entry name" value="PCN-bd_Tpept"/>
</dbReference>
<dbReference type="NCBIfam" id="TIGR02074">
    <property type="entry name" value="PBP_1a_fam"/>
    <property type="match status" value="1"/>
</dbReference>
<feature type="domain" description="Penicillin-binding protein OB-like" evidence="32">
    <location>
        <begin position="320"/>
        <end position="420"/>
    </location>
</feature>
<dbReference type="InterPro" id="IPR001264">
    <property type="entry name" value="Glyco_trans_51"/>
</dbReference>
<evidence type="ECO:0000256" key="16">
    <source>
        <dbReference type="ARBA" id="ARBA00022960"/>
    </source>
</evidence>
<evidence type="ECO:0000313" key="33">
    <source>
        <dbReference type="EMBL" id="AGA35109.1"/>
    </source>
</evidence>
<evidence type="ECO:0000256" key="3">
    <source>
        <dbReference type="ARBA" id="ARBA00004752"/>
    </source>
</evidence>
<dbReference type="GO" id="GO:0005886">
    <property type="term" value="C:plasma membrane"/>
    <property type="evidence" value="ECO:0007669"/>
    <property type="project" value="UniProtKB-SubCell"/>
</dbReference>
<evidence type="ECO:0000256" key="5">
    <source>
        <dbReference type="ARBA" id="ARBA00007739"/>
    </source>
</evidence>
<keyword evidence="11" id="KW-0645">Protease</keyword>
<dbReference type="HOGENOM" id="CLU_006354_2_4_6"/>
<comment type="pathway">
    <text evidence="27">Glycan biosynthesis.</text>
</comment>
<keyword evidence="17" id="KW-0735">Signal-anchor</keyword>
<dbReference type="UniPathway" id="UPA00219"/>
<evidence type="ECO:0000256" key="11">
    <source>
        <dbReference type="ARBA" id="ARBA00022670"/>
    </source>
</evidence>
<evidence type="ECO:0000256" key="1">
    <source>
        <dbReference type="ARBA" id="ARBA00002624"/>
    </source>
</evidence>
<keyword evidence="8" id="KW-1003">Cell membrane</keyword>
<reference evidence="33" key="1">
    <citation type="submission" date="2015-12" db="EMBL/GenBank/DDBJ databases">
        <authorList>
            <person name="Tikhonova T.V."/>
            <person name="Pavlov A.R."/>
            <person name="Beletsky A.V."/>
            <person name="Mardanov A.V."/>
            <person name="Sorokin D.Y."/>
            <person name="Ravin N.V."/>
            <person name="Popov V.O."/>
        </authorList>
    </citation>
    <scope>NUCLEOTIDE SEQUENCE</scope>
    <source>
        <strain evidence="33">DSM 14787</strain>
    </source>
</reference>
<dbReference type="PATRIC" id="fig|1255043.3.peg.3504"/>
<feature type="signal peptide" evidence="29">
    <location>
        <begin position="1"/>
        <end position="21"/>
    </location>
</feature>
<dbReference type="Gene3D" id="1.10.3810.10">
    <property type="entry name" value="Biosynthetic peptidoglycan transglycosylase-like"/>
    <property type="match status" value="1"/>
</dbReference>
<dbReference type="FunFam" id="1.10.3810.10:FF:000003">
    <property type="entry name" value="Penicillin-binding protein 1a"/>
    <property type="match status" value="1"/>
</dbReference>
<gene>
    <name evidence="33" type="primary">mrcA [H]</name>
    <name evidence="33" type="ordered locus">TVNIR_3474</name>
</gene>
<keyword evidence="20" id="KW-0472">Membrane</keyword>
<keyword evidence="29" id="KW-0732">Signal</keyword>
<evidence type="ECO:0000256" key="24">
    <source>
        <dbReference type="ARBA" id="ARBA00034000"/>
    </source>
</evidence>
<dbReference type="STRING" id="1255043.TVNIR_3474"/>
<dbReference type="EC" id="2.4.99.28" evidence="25"/>
<dbReference type="InterPro" id="IPR012338">
    <property type="entry name" value="Beta-lactam/transpept-like"/>
</dbReference>
<evidence type="ECO:0000256" key="29">
    <source>
        <dbReference type="SAM" id="SignalP"/>
    </source>
</evidence>
<keyword evidence="19" id="KW-1133">Transmembrane helix</keyword>
<evidence type="ECO:0000256" key="13">
    <source>
        <dbReference type="ARBA" id="ARBA00022679"/>
    </source>
</evidence>
<dbReference type="Pfam" id="PF17092">
    <property type="entry name" value="PCB_OB"/>
    <property type="match status" value="1"/>
</dbReference>
<dbReference type="EMBL" id="CP003989">
    <property type="protein sequence ID" value="AGA35109.1"/>
    <property type="molecule type" value="Genomic_DNA"/>
</dbReference>
<keyword evidence="14" id="KW-0812">Transmembrane</keyword>
<comment type="subcellular location">
    <subcellularLocation>
        <location evidence="2">Cell inner membrane</location>
        <topology evidence="2">Single-pass type II membrane protein</topology>
    </subcellularLocation>
</comment>
<dbReference type="Pfam" id="PF00905">
    <property type="entry name" value="Transpeptidase"/>
    <property type="match status" value="1"/>
</dbReference>
<dbReference type="EC" id="3.4.16.4" evidence="6"/>
<organism evidence="33 34">
    <name type="scientific">Thioalkalivibrio nitratireducens (strain DSM 14787 / UNIQEM 213 / ALEN2)</name>
    <dbReference type="NCBI Taxonomy" id="1255043"/>
    <lineage>
        <taxon>Bacteria</taxon>
        <taxon>Pseudomonadati</taxon>
        <taxon>Pseudomonadota</taxon>
        <taxon>Gammaproteobacteria</taxon>
        <taxon>Chromatiales</taxon>
        <taxon>Ectothiorhodospiraceae</taxon>
        <taxon>Thioalkalivibrio</taxon>
    </lineage>
</organism>
<dbReference type="Proteomes" id="UP000010809">
    <property type="component" value="Chromosome"/>
</dbReference>
<name>L0DZT1_THIND</name>
<comment type="catalytic activity">
    <reaction evidence="26">
        <text>[GlcNAc-(1-&gt;4)-Mur2Ac(oyl-L-Ala-gamma-D-Glu-L-Lys-D-Ala-D-Ala)](n)-di-trans,octa-cis-undecaprenyl diphosphate + beta-D-GlcNAc-(1-&gt;4)-Mur2Ac(oyl-L-Ala-gamma-D-Glu-L-Lys-D-Ala-D-Ala)-di-trans,octa-cis-undecaprenyl diphosphate = [GlcNAc-(1-&gt;4)-Mur2Ac(oyl-L-Ala-gamma-D-Glu-L-Lys-D-Ala-D-Ala)](n+1)-di-trans,octa-cis-undecaprenyl diphosphate + di-trans,octa-cis-undecaprenyl diphosphate + H(+)</text>
        <dbReference type="Rhea" id="RHEA:23708"/>
        <dbReference type="Rhea" id="RHEA-COMP:9602"/>
        <dbReference type="Rhea" id="RHEA-COMP:9603"/>
        <dbReference type="ChEBI" id="CHEBI:15378"/>
        <dbReference type="ChEBI" id="CHEBI:58405"/>
        <dbReference type="ChEBI" id="CHEBI:60033"/>
        <dbReference type="ChEBI" id="CHEBI:78435"/>
        <dbReference type="EC" id="2.4.99.28"/>
    </reaction>
</comment>
<dbReference type="PANTHER" id="PTHR32282:SF27">
    <property type="entry name" value="PENICILLIN-BINDING PROTEIN 1A"/>
    <property type="match status" value="1"/>
</dbReference>
<keyword evidence="10" id="KW-0121">Carboxypeptidase</keyword>
<evidence type="ECO:0000256" key="15">
    <source>
        <dbReference type="ARBA" id="ARBA00022801"/>
    </source>
</evidence>
<evidence type="ECO:0000256" key="8">
    <source>
        <dbReference type="ARBA" id="ARBA00022475"/>
    </source>
</evidence>